<gene>
    <name evidence="2" type="ORF">SAMN05421823_10320</name>
</gene>
<evidence type="ECO:0000313" key="3">
    <source>
        <dbReference type="Proteomes" id="UP000198510"/>
    </source>
</evidence>
<feature type="chain" id="PRO_5011438377" description="Outer membrane protein beta-barrel domain-containing protein" evidence="1">
    <location>
        <begin position="21"/>
        <end position="189"/>
    </location>
</feature>
<evidence type="ECO:0000313" key="2">
    <source>
        <dbReference type="EMBL" id="SDK59485.1"/>
    </source>
</evidence>
<organism evidence="2 3">
    <name type="scientific">Catalinimonas alkaloidigena</name>
    <dbReference type="NCBI Taxonomy" id="1075417"/>
    <lineage>
        <taxon>Bacteria</taxon>
        <taxon>Pseudomonadati</taxon>
        <taxon>Bacteroidota</taxon>
        <taxon>Cytophagia</taxon>
        <taxon>Cytophagales</taxon>
        <taxon>Catalimonadaceae</taxon>
        <taxon>Catalinimonas</taxon>
    </lineage>
</organism>
<feature type="signal peptide" evidence="1">
    <location>
        <begin position="1"/>
        <end position="20"/>
    </location>
</feature>
<dbReference type="Proteomes" id="UP000198510">
    <property type="component" value="Unassembled WGS sequence"/>
</dbReference>
<proteinExistence type="predicted"/>
<reference evidence="2 3" key="1">
    <citation type="submission" date="2016-10" db="EMBL/GenBank/DDBJ databases">
        <authorList>
            <person name="de Groot N.N."/>
        </authorList>
    </citation>
    <scope>NUCLEOTIDE SEQUENCE [LARGE SCALE GENOMIC DNA]</scope>
    <source>
        <strain evidence="2 3">DSM 25186</strain>
    </source>
</reference>
<protein>
    <recommendedName>
        <fullName evidence="4">Outer membrane protein beta-barrel domain-containing protein</fullName>
    </recommendedName>
</protein>
<dbReference type="OrthoDB" id="9879128at2"/>
<keyword evidence="3" id="KW-1185">Reference proteome</keyword>
<dbReference type="STRING" id="1075417.SAMN05421823_10320"/>
<accession>A0A1G9D706</accession>
<dbReference type="EMBL" id="FNFO01000003">
    <property type="protein sequence ID" value="SDK59485.1"/>
    <property type="molecule type" value="Genomic_DNA"/>
</dbReference>
<keyword evidence="1" id="KW-0732">Signal</keyword>
<name>A0A1G9D706_9BACT</name>
<evidence type="ECO:0000256" key="1">
    <source>
        <dbReference type="SAM" id="SignalP"/>
    </source>
</evidence>
<evidence type="ECO:0008006" key="4">
    <source>
        <dbReference type="Google" id="ProtNLM"/>
    </source>
</evidence>
<sequence length="189" mass="21485">MRKHMLLLPLILLIGSSLHAQIATQVFRAGAGPVYFERGGLTGFLFYNEYSRPILPFLRIAPSLSFAYAGRAPYAEDYFEASALSLDLTGYMPFELSRQSEVQIGAGLSRRYISEHYLEKIEYILLPDGEEMRVDHHARRHEWGLGYTVAVNYAARVSDRWMAGAKASFQKYATGDEVWFLGFHGGFRF</sequence>
<dbReference type="RefSeq" id="WP_089680843.1">
    <property type="nucleotide sequence ID" value="NZ_FNFO01000003.1"/>
</dbReference>
<dbReference type="AlphaFoldDB" id="A0A1G9D706"/>